<dbReference type="Proteomes" id="UP000612956">
    <property type="component" value="Unassembled WGS sequence"/>
</dbReference>
<feature type="domain" description="ABC-2 type transporter transmembrane" evidence="10">
    <location>
        <begin position="65"/>
        <end position="248"/>
    </location>
</feature>
<feature type="transmembrane region" description="Helical" evidence="9">
    <location>
        <begin position="114"/>
        <end position="139"/>
    </location>
</feature>
<feature type="transmembrane region" description="Helical" evidence="9">
    <location>
        <begin position="283"/>
        <end position="304"/>
    </location>
</feature>
<evidence type="ECO:0000256" key="6">
    <source>
        <dbReference type="ARBA" id="ARBA00022989"/>
    </source>
</evidence>
<evidence type="ECO:0000256" key="9">
    <source>
        <dbReference type="SAM" id="Phobius"/>
    </source>
</evidence>
<feature type="transmembrane region" description="Helical" evidence="9">
    <location>
        <begin position="81"/>
        <end position="102"/>
    </location>
</feature>
<keyword evidence="5 9" id="KW-0812">Transmembrane</keyword>
<dbReference type="PANTHER" id="PTHR30413">
    <property type="entry name" value="INNER MEMBRANE TRANSPORT PERMEASE"/>
    <property type="match status" value="1"/>
</dbReference>
<dbReference type="GO" id="GO:0140359">
    <property type="term" value="F:ABC-type transporter activity"/>
    <property type="evidence" value="ECO:0007669"/>
    <property type="project" value="InterPro"/>
</dbReference>
<reference evidence="11" key="2">
    <citation type="submission" date="2020-09" db="EMBL/GenBank/DDBJ databases">
        <authorList>
            <person name="Sun Q."/>
            <person name="Zhou Y."/>
        </authorList>
    </citation>
    <scope>NUCLEOTIDE SEQUENCE</scope>
    <source>
        <strain evidence="11">CGMCC 4.7278</strain>
    </source>
</reference>
<keyword evidence="12" id="KW-1185">Reference proteome</keyword>
<evidence type="ECO:0000256" key="5">
    <source>
        <dbReference type="ARBA" id="ARBA00022692"/>
    </source>
</evidence>
<dbReference type="InterPro" id="IPR013525">
    <property type="entry name" value="ABC2_TM"/>
</dbReference>
<evidence type="ECO:0000256" key="8">
    <source>
        <dbReference type="SAM" id="MobiDB-lite"/>
    </source>
</evidence>
<keyword evidence="7 9" id="KW-0472">Membrane</keyword>
<comment type="similarity">
    <text evidence="2">Belongs to the ABC-2 integral membrane protein family.</text>
</comment>
<feature type="region of interest" description="Disordered" evidence="8">
    <location>
        <begin position="1"/>
        <end position="43"/>
    </location>
</feature>
<evidence type="ECO:0000256" key="3">
    <source>
        <dbReference type="ARBA" id="ARBA00022448"/>
    </source>
</evidence>
<name>A0A917QVC9_9NOCA</name>
<organism evidence="11 12">
    <name type="scientific">Nocardia camponoti</name>
    <dbReference type="NCBI Taxonomy" id="1616106"/>
    <lineage>
        <taxon>Bacteria</taxon>
        <taxon>Bacillati</taxon>
        <taxon>Actinomycetota</taxon>
        <taxon>Actinomycetes</taxon>
        <taxon>Mycobacteriales</taxon>
        <taxon>Nocardiaceae</taxon>
        <taxon>Nocardia</taxon>
    </lineage>
</organism>
<dbReference type="GO" id="GO:0015920">
    <property type="term" value="P:lipopolysaccharide transport"/>
    <property type="evidence" value="ECO:0007669"/>
    <property type="project" value="TreeGrafter"/>
</dbReference>
<feature type="transmembrane region" description="Helical" evidence="9">
    <location>
        <begin position="160"/>
        <end position="184"/>
    </location>
</feature>
<gene>
    <name evidence="11" type="ORF">GCM10011591_46920</name>
</gene>
<keyword evidence="6 9" id="KW-1133">Transmembrane helix</keyword>
<dbReference type="AlphaFoldDB" id="A0A917QVC9"/>
<feature type="transmembrane region" description="Helical" evidence="9">
    <location>
        <begin position="190"/>
        <end position="215"/>
    </location>
</feature>
<feature type="transmembrane region" description="Helical" evidence="9">
    <location>
        <begin position="222"/>
        <end position="241"/>
    </location>
</feature>
<comment type="subcellular location">
    <subcellularLocation>
        <location evidence="1">Cell membrane</location>
        <topology evidence="1">Multi-pass membrane protein</topology>
    </subcellularLocation>
</comment>
<protein>
    <submittedName>
        <fullName evidence="11">O-antigen/lipopolysaccharide transport integral membrane protein ABC transporter RfbD</fullName>
    </submittedName>
</protein>
<evidence type="ECO:0000256" key="4">
    <source>
        <dbReference type="ARBA" id="ARBA00022475"/>
    </source>
</evidence>
<reference evidence="11" key="1">
    <citation type="journal article" date="2014" name="Int. J. Syst. Evol. Microbiol.">
        <title>Complete genome sequence of Corynebacterium casei LMG S-19264T (=DSM 44701T), isolated from a smear-ripened cheese.</title>
        <authorList>
            <consortium name="US DOE Joint Genome Institute (JGI-PGF)"/>
            <person name="Walter F."/>
            <person name="Albersmeier A."/>
            <person name="Kalinowski J."/>
            <person name="Ruckert C."/>
        </authorList>
    </citation>
    <scope>NUCLEOTIDE SEQUENCE</scope>
    <source>
        <strain evidence="11">CGMCC 4.7278</strain>
    </source>
</reference>
<evidence type="ECO:0000259" key="10">
    <source>
        <dbReference type="Pfam" id="PF01061"/>
    </source>
</evidence>
<sequence length="315" mass="35305">MFGSVPAAAARPDSVSDQADARIEESPVHSVTPEPHTPDPIVSDSQTFKRAFADMRAGFGQRELWLSLGWQDIKQRYRRSVLGPFWITIATALQALAMGLLYSTLLNQPLREYLPYVTIGLIVWGVISASILEGADVFIANEGLIKQLPSALSVHVYRLVWRQFLFFIHNAAIYVLLIVVFAVWRDLGWSLLLAIPAILLLFANAMWVSIVFGIFATRYRDIAPILGSMTLMLFVLTPVMWSTKALQDAGGQLSDRAKLVEIVPTYHYLEIVRAPLLGDPVHWRSWAVVGVITVVGWVVAVFALKQYRARVPYWV</sequence>
<comment type="caution">
    <text evidence="11">The sequence shown here is derived from an EMBL/GenBank/DDBJ whole genome shotgun (WGS) entry which is preliminary data.</text>
</comment>
<evidence type="ECO:0000256" key="2">
    <source>
        <dbReference type="ARBA" id="ARBA00007783"/>
    </source>
</evidence>
<keyword evidence="3" id="KW-0813">Transport</keyword>
<proteinExistence type="inferred from homology"/>
<dbReference type="PANTHER" id="PTHR30413:SF10">
    <property type="entry name" value="CAPSULE POLYSACCHARIDE EXPORT INNER-MEMBRANE PROTEIN CTRC"/>
    <property type="match status" value="1"/>
</dbReference>
<accession>A0A917QVC9</accession>
<evidence type="ECO:0000256" key="1">
    <source>
        <dbReference type="ARBA" id="ARBA00004651"/>
    </source>
</evidence>
<dbReference type="Pfam" id="PF01061">
    <property type="entry name" value="ABC2_membrane"/>
    <property type="match status" value="1"/>
</dbReference>
<evidence type="ECO:0000313" key="11">
    <source>
        <dbReference type="EMBL" id="GGK69424.1"/>
    </source>
</evidence>
<dbReference type="GO" id="GO:0005886">
    <property type="term" value="C:plasma membrane"/>
    <property type="evidence" value="ECO:0007669"/>
    <property type="project" value="UniProtKB-SubCell"/>
</dbReference>
<evidence type="ECO:0000256" key="7">
    <source>
        <dbReference type="ARBA" id="ARBA00023136"/>
    </source>
</evidence>
<dbReference type="EMBL" id="BMMW01000008">
    <property type="protein sequence ID" value="GGK69424.1"/>
    <property type="molecule type" value="Genomic_DNA"/>
</dbReference>
<evidence type="ECO:0000313" key="12">
    <source>
        <dbReference type="Proteomes" id="UP000612956"/>
    </source>
</evidence>
<keyword evidence="4" id="KW-1003">Cell membrane</keyword>